<keyword evidence="2" id="KW-0808">Transferase</keyword>
<dbReference type="Gene3D" id="3.40.50.2000">
    <property type="entry name" value="Glycogen Phosphorylase B"/>
    <property type="match status" value="2"/>
</dbReference>
<gene>
    <name evidence="2" type="ORF">XD73_1088</name>
</gene>
<evidence type="ECO:0000313" key="3">
    <source>
        <dbReference type="Proteomes" id="UP000064249"/>
    </source>
</evidence>
<dbReference type="PANTHER" id="PTHR45947:SF3">
    <property type="entry name" value="SULFOQUINOVOSYL TRANSFERASE SQD2"/>
    <property type="match status" value="1"/>
</dbReference>
<dbReference type="InterPro" id="IPR050194">
    <property type="entry name" value="Glycosyltransferase_grp1"/>
</dbReference>
<name>A0A101FX57_9CHLR</name>
<dbReference type="Pfam" id="PF00534">
    <property type="entry name" value="Glycos_transf_1"/>
    <property type="match status" value="1"/>
</dbReference>
<evidence type="ECO:0000313" key="2">
    <source>
        <dbReference type="EMBL" id="KUK46040.1"/>
    </source>
</evidence>
<evidence type="ECO:0000259" key="1">
    <source>
        <dbReference type="Pfam" id="PF00534"/>
    </source>
</evidence>
<sequence length="368" mass="41098">MNTFQGRVGLIQRVLPHYRKPFFNAFGKACADGLCVFSGEPRPEESIKPVVELEHAQLTLGKNRHIFGGRFYMAFQLGLMKWIKTCNPDVLIVEANPRYLSTPRAIRWMRKKDHPVIGWGLGSPDITGPFASLRLQRRKNFIQHFDTLITYSQTGASEYTKLGFPKERIFVAANAVTPSPPNPMPDRRAPEEVKRVRILFVGRLQERKKLDNLIHACSQLPEALQPDLVIVGDGPDRLRLAKIAEKVYPGTIFTGALYGENLSNQFRQADLFVLPGTGGLAIQQAMSYGLPVIAAQADGTQADLIREGNGWQIPADNITALRSTLEKALSDKAALREMGAESYRIVSEEINIEKMVQVFVEALNRSLS</sequence>
<dbReference type="Proteomes" id="UP000064249">
    <property type="component" value="Unassembled WGS sequence"/>
</dbReference>
<protein>
    <submittedName>
        <fullName evidence="2">Putative glycosyltransferase</fullName>
    </submittedName>
</protein>
<dbReference type="SUPFAM" id="SSF53756">
    <property type="entry name" value="UDP-Glycosyltransferase/glycogen phosphorylase"/>
    <property type="match status" value="1"/>
</dbReference>
<dbReference type="InterPro" id="IPR001296">
    <property type="entry name" value="Glyco_trans_1"/>
</dbReference>
<comment type="caution">
    <text evidence="2">The sequence shown here is derived from an EMBL/GenBank/DDBJ whole genome shotgun (WGS) entry which is preliminary data.</text>
</comment>
<dbReference type="AlphaFoldDB" id="A0A101FX57"/>
<reference evidence="2 3" key="1">
    <citation type="journal article" date="2015" name="MBio">
        <title>Genome-Resolved Metagenomic Analysis Reveals Roles for Candidate Phyla and Other Microbial Community Members in Biogeochemical Transformations in Oil Reservoirs.</title>
        <authorList>
            <person name="Hu P."/>
            <person name="Tom L."/>
            <person name="Singh A."/>
            <person name="Thomas B.C."/>
            <person name="Baker B.J."/>
            <person name="Piceno Y.M."/>
            <person name="Andersen G.L."/>
            <person name="Banfield J.F."/>
        </authorList>
    </citation>
    <scope>NUCLEOTIDE SEQUENCE [LARGE SCALE GENOMIC DNA]</scope>
    <source>
        <strain evidence="2">46_16</strain>
    </source>
</reference>
<dbReference type="GO" id="GO:0016757">
    <property type="term" value="F:glycosyltransferase activity"/>
    <property type="evidence" value="ECO:0007669"/>
    <property type="project" value="InterPro"/>
</dbReference>
<feature type="domain" description="Glycosyl transferase family 1" evidence="1">
    <location>
        <begin position="192"/>
        <end position="342"/>
    </location>
</feature>
<organism evidence="2 3">
    <name type="scientific">Anaerolinea thermophila</name>
    <dbReference type="NCBI Taxonomy" id="167964"/>
    <lineage>
        <taxon>Bacteria</taxon>
        <taxon>Bacillati</taxon>
        <taxon>Chloroflexota</taxon>
        <taxon>Anaerolineae</taxon>
        <taxon>Anaerolineales</taxon>
        <taxon>Anaerolineaceae</taxon>
        <taxon>Anaerolinea</taxon>
    </lineage>
</organism>
<dbReference type="PANTHER" id="PTHR45947">
    <property type="entry name" value="SULFOQUINOVOSYL TRANSFERASE SQD2"/>
    <property type="match status" value="1"/>
</dbReference>
<dbReference type="CDD" id="cd03801">
    <property type="entry name" value="GT4_PimA-like"/>
    <property type="match status" value="1"/>
</dbReference>
<dbReference type="EMBL" id="LGFU01000085">
    <property type="protein sequence ID" value="KUK46040.1"/>
    <property type="molecule type" value="Genomic_DNA"/>
</dbReference>
<proteinExistence type="predicted"/>
<accession>A0A101FX57</accession>